<comment type="pathway">
    <text evidence="1">Phospholipid metabolism; phosphatidylethanolamine biosynthesis; phosphatidylethanolamine from ethanolamine: step 1/3.</text>
</comment>
<dbReference type="PANTHER" id="PTHR22603:SF66">
    <property type="entry name" value="ETHANOLAMINE KINASE"/>
    <property type="match status" value="1"/>
</dbReference>
<gene>
    <name evidence="4" type="ORF">QTG54_010148</name>
</gene>
<dbReference type="Pfam" id="PF01633">
    <property type="entry name" value="Choline_kinase"/>
    <property type="match status" value="1"/>
</dbReference>
<keyword evidence="4" id="KW-0808">Transferase</keyword>
<dbReference type="PANTHER" id="PTHR22603">
    <property type="entry name" value="CHOLINE/ETHANOALAMINE KINASE"/>
    <property type="match status" value="1"/>
</dbReference>
<evidence type="ECO:0000256" key="2">
    <source>
        <dbReference type="ARBA" id="ARBA00038211"/>
    </source>
</evidence>
<evidence type="ECO:0000256" key="1">
    <source>
        <dbReference type="ARBA" id="ARBA00037883"/>
    </source>
</evidence>
<evidence type="ECO:0000313" key="5">
    <source>
        <dbReference type="Proteomes" id="UP001224775"/>
    </source>
</evidence>
<dbReference type="InterPro" id="IPR011009">
    <property type="entry name" value="Kinase-like_dom_sf"/>
</dbReference>
<name>A0AAD8Y4C8_9STRA</name>
<protein>
    <recommendedName>
        <fullName evidence="3">ethanolamine kinase</fullName>
        <ecNumber evidence="3">2.7.1.82</ecNumber>
    </recommendedName>
</protein>
<evidence type="ECO:0000313" key="4">
    <source>
        <dbReference type="EMBL" id="KAK1738832.1"/>
    </source>
</evidence>
<dbReference type="Proteomes" id="UP001224775">
    <property type="component" value="Unassembled WGS sequence"/>
</dbReference>
<dbReference type="Gene3D" id="3.30.200.20">
    <property type="entry name" value="Phosphorylase Kinase, domain 1"/>
    <property type="match status" value="1"/>
</dbReference>
<proteinExistence type="inferred from homology"/>
<dbReference type="EC" id="2.7.1.82" evidence="3"/>
<keyword evidence="4" id="KW-0418">Kinase</keyword>
<dbReference type="GO" id="GO:0006646">
    <property type="term" value="P:phosphatidylethanolamine biosynthetic process"/>
    <property type="evidence" value="ECO:0007669"/>
    <property type="project" value="TreeGrafter"/>
</dbReference>
<dbReference type="AlphaFoldDB" id="A0AAD8Y4C8"/>
<dbReference type="EMBL" id="JATAAI010000019">
    <property type="protein sequence ID" value="KAK1738832.1"/>
    <property type="molecule type" value="Genomic_DNA"/>
</dbReference>
<dbReference type="SUPFAM" id="SSF56112">
    <property type="entry name" value="Protein kinase-like (PK-like)"/>
    <property type="match status" value="1"/>
</dbReference>
<dbReference type="GO" id="GO:0005737">
    <property type="term" value="C:cytoplasm"/>
    <property type="evidence" value="ECO:0007669"/>
    <property type="project" value="TreeGrafter"/>
</dbReference>
<dbReference type="GO" id="GO:0004305">
    <property type="term" value="F:ethanolamine kinase activity"/>
    <property type="evidence" value="ECO:0007669"/>
    <property type="project" value="UniProtKB-EC"/>
</dbReference>
<comment type="caution">
    <text evidence="4">The sequence shown here is derived from an EMBL/GenBank/DDBJ whole genome shotgun (WGS) entry which is preliminary data.</text>
</comment>
<comment type="similarity">
    <text evidence="2">Belongs to the choline/ethanolamine kinase family.</text>
</comment>
<reference evidence="4" key="1">
    <citation type="submission" date="2023-06" db="EMBL/GenBank/DDBJ databases">
        <title>Survivors Of The Sea: Transcriptome response of Skeletonema marinoi to long-term dormancy.</title>
        <authorList>
            <person name="Pinder M.I.M."/>
            <person name="Kourtchenko O."/>
            <person name="Robertson E.K."/>
            <person name="Larsson T."/>
            <person name="Maumus F."/>
            <person name="Osuna-Cruz C.M."/>
            <person name="Vancaester E."/>
            <person name="Stenow R."/>
            <person name="Vandepoele K."/>
            <person name="Ploug H."/>
            <person name="Bruchert V."/>
            <person name="Godhe A."/>
            <person name="Topel M."/>
        </authorList>
    </citation>
    <scope>NUCLEOTIDE SEQUENCE</scope>
    <source>
        <strain evidence="4">R05AC</strain>
    </source>
</reference>
<organism evidence="4 5">
    <name type="scientific">Skeletonema marinoi</name>
    <dbReference type="NCBI Taxonomy" id="267567"/>
    <lineage>
        <taxon>Eukaryota</taxon>
        <taxon>Sar</taxon>
        <taxon>Stramenopiles</taxon>
        <taxon>Ochrophyta</taxon>
        <taxon>Bacillariophyta</taxon>
        <taxon>Coscinodiscophyceae</taxon>
        <taxon>Thalassiosirophycidae</taxon>
        <taxon>Thalassiosirales</taxon>
        <taxon>Skeletonemataceae</taxon>
        <taxon>Skeletonema</taxon>
        <taxon>Skeletonema marinoi-dohrnii complex</taxon>
    </lineage>
</organism>
<accession>A0AAD8Y4C8</accession>
<keyword evidence="5" id="KW-1185">Reference proteome</keyword>
<dbReference type="Gene3D" id="3.90.1200.10">
    <property type="match status" value="1"/>
</dbReference>
<evidence type="ECO:0000256" key="3">
    <source>
        <dbReference type="ARBA" id="ARBA00038874"/>
    </source>
</evidence>
<sequence>MALLRPLINQMSTKLPHLLGPGGFLQARREGASYIVENRPYVPSLIVDLNDETTVVNAAKVILSCAGGNKADIETKSVRNTATVKVSIMSGGLTNALFRVDIDDGKQHSVTSLLVRIFGAEGMIDRDKETANFARLCNAKGSVVHSQLDYLGRFGNGRVETLIPNMRAATICDLREKEDLVLEVTRQMARLHYGFDIPDYLLEKDAISSGVEEGENNCCQPQPVLWDVLASWNDELITKISQACSSDLRLVNIFCSALFGDTVQLNSIAAQDDDDKRESALTEMMSHIAKQLNRETRWIQDHVSEHHPDAPIAFCHNDVNAGNILVDGRLDSSDSSCYDRDSVATIDYEYGALNYTMYDMANFICEHCGGNDNGIPDYKLMPSLELQRKLVQEYMQERDSVMDNAATKHVGEYEEVTKLLSQMQTFQMVSHLYWGTWGILQGASELLDGEYEIENIKSRIGGDIDINSWDNLRYGKNRLDRYRKHKQSMLETGQKQMSYLYNSGRL</sequence>